<evidence type="ECO:0000313" key="3">
    <source>
        <dbReference type="Proteomes" id="UP000321113"/>
    </source>
</evidence>
<evidence type="ECO:0000313" key="2">
    <source>
        <dbReference type="EMBL" id="GEM78744.1"/>
    </source>
</evidence>
<gene>
    <name evidence="2" type="ORF">VSU01S_09890</name>
</gene>
<name>A0A511QN36_9VIBR</name>
<dbReference type="PANTHER" id="PTHR37844">
    <property type="entry name" value="SER/THR PROTEIN PHOSPHATASE SUPERFAMILY (AFU_ORTHOLOGUE AFUA_1G14840)"/>
    <property type="match status" value="1"/>
</dbReference>
<dbReference type="GO" id="GO:0016787">
    <property type="term" value="F:hydrolase activity"/>
    <property type="evidence" value="ECO:0007669"/>
    <property type="project" value="InterPro"/>
</dbReference>
<evidence type="ECO:0000259" key="1">
    <source>
        <dbReference type="Pfam" id="PF00149"/>
    </source>
</evidence>
<dbReference type="AlphaFoldDB" id="A0A511QN36"/>
<dbReference type="OrthoDB" id="356681at2"/>
<sequence length="248" mass="27894">MKIQYLSDLHLEFGAMELPITDADVVILAGDVHLDGQRAIDWAGGFPQDVIYVLGNHEFYGCNSISESISKTKAYAAQYPKLHVLSNDSVVLNGVTFHGCTLWTDFELDGSPEVSFYYAKNSISDFKRIHFDHALIFTPALSAELHSESVQWLQSAITSSKTAKNIVVTHHLPTPNAIHSRYSGSCLNPAFASDCSWLFSSKITTWIYGHNHDCNYFEQKGIQFRTNQRGYIGHEFIPGFDAYRTFEI</sequence>
<dbReference type="RefSeq" id="WP_119011165.1">
    <property type="nucleotide sequence ID" value="NZ_BJXK01000003.1"/>
</dbReference>
<dbReference type="Proteomes" id="UP000321113">
    <property type="component" value="Unassembled WGS sequence"/>
</dbReference>
<dbReference type="PANTHER" id="PTHR37844:SF2">
    <property type="entry name" value="SER_THR PROTEIN PHOSPHATASE SUPERFAMILY (AFU_ORTHOLOGUE AFUA_1G14840)"/>
    <property type="match status" value="1"/>
</dbReference>
<dbReference type="Gene3D" id="3.60.21.10">
    <property type="match status" value="1"/>
</dbReference>
<dbReference type="InterPro" id="IPR004843">
    <property type="entry name" value="Calcineurin-like_PHP"/>
</dbReference>
<organism evidence="2 3">
    <name type="scientific">Vibrio superstes NBRC 103154</name>
    <dbReference type="NCBI Taxonomy" id="1219062"/>
    <lineage>
        <taxon>Bacteria</taxon>
        <taxon>Pseudomonadati</taxon>
        <taxon>Pseudomonadota</taxon>
        <taxon>Gammaproteobacteria</taxon>
        <taxon>Vibrionales</taxon>
        <taxon>Vibrionaceae</taxon>
        <taxon>Vibrio</taxon>
    </lineage>
</organism>
<comment type="caution">
    <text evidence="2">The sequence shown here is derived from an EMBL/GenBank/DDBJ whole genome shotgun (WGS) entry which is preliminary data.</text>
</comment>
<proteinExistence type="predicted"/>
<feature type="domain" description="Calcineurin-like phosphoesterase" evidence="1">
    <location>
        <begin position="6"/>
        <end position="213"/>
    </location>
</feature>
<dbReference type="EMBL" id="BJXK01000003">
    <property type="protein sequence ID" value="GEM78744.1"/>
    <property type="molecule type" value="Genomic_DNA"/>
</dbReference>
<dbReference type="InterPro" id="IPR029052">
    <property type="entry name" value="Metallo-depent_PP-like"/>
</dbReference>
<keyword evidence="3" id="KW-1185">Reference proteome</keyword>
<dbReference type="Pfam" id="PF00149">
    <property type="entry name" value="Metallophos"/>
    <property type="match status" value="1"/>
</dbReference>
<protein>
    <submittedName>
        <fullName evidence="2">Phosphatase</fullName>
    </submittedName>
</protein>
<accession>A0A511QN36</accession>
<reference evidence="2 3" key="1">
    <citation type="submission" date="2019-07" db="EMBL/GenBank/DDBJ databases">
        <title>Whole genome shotgun sequence of Vibrio superstes NBRC 103154.</title>
        <authorList>
            <person name="Hosoyama A."/>
            <person name="Uohara A."/>
            <person name="Ohji S."/>
            <person name="Ichikawa N."/>
        </authorList>
    </citation>
    <scope>NUCLEOTIDE SEQUENCE [LARGE SCALE GENOMIC DNA]</scope>
    <source>
        <strain evidence="2 3">NBRC 103154</strain>
    </source>
</reference>
<dbReference type="SUPFAM" id="SSF56300">
    <property type="entry name" value="Metallo-dependent phosphatases"/>
    <property type="match status" value="1"/>
</dbReference>